<sequence>MNSSFRKGIIDCIPTLFGYVGIGIAAGIIGKAANLTILEITLLSIIVYAGAAQFIITGLLLTTAPIMAIIFTVFLINLRHLLMGMTIAPFFKRFSLINNIGIGTLLTDETFAVAVNAISQQKTIDANWMHGLNITAYLVWIMSCITGAILGNWLPDPYQFGFDFSLIAMFIGLLYLQFINDKKHTKLHNLFVIFIVSILMIFLMRIMIPELAIIVATLLGCFIGVLIEKCK</sequence>
<keyword evidence="6 8" id="KW-1133">Transmembrane helix</keyword>
<dbReference type="PANTHER" id="PTHR34979">
    <property type="entry name" value="INNER MEMBRANE PROTEIN YGAZ"/>
    <property type="match status" value="1"/>
</dbReference>
<feature type="transmembrane region" description="Helical" evidence="8">
    <location>
        <begin position="12"/>
        <end position="33"/>
    </location>
</feature>
<dbReference type="GO" id="GO:1903785">
    <property type="term" value="P:L-valine transmembrane transport"/>
    <property type="evidence" value="ECO:0007669"/>
    <property type="project" value="TreeGrafter"/>
</dbReference>
<comment type="caution">
    <text evidence="9">The sequence shown here is derived from an EMBL/GenBank/DDBJ whole genome shotgun (WGS) entry which is preliminary data.</text>
</comment>
<evidence type="ECO:0000256" key="6">
    <source>
        <dbReference type="ARBA" id="ARBA00022989"/>
    </source>
</evidence>
<dbReference type="Pfam" id="PF03591">
    <property type="entry name" value="AzlC"/>
    <property type="match status" value="1"/>
</dbReference>
<feature type="transmembrane region" description="Helical" evidence="8">
    <location>
        <begin position="211"/>
        <end position="227"/>
    </location>
</feature>
<evidence type="ECO:0000256" key="7">
    <source>
        <dbReference type="ARBA" id="ARBA00023136"/>
    </source>
</evidence>
<proteinExistence type="inferred from homology"/>
<feature type="transmembrane region" description="Helical" evidence="8">
    <location>
        <begin position="187"/>
        <end position="205"/>
    </location>
</feature>
<evidence type="ECO:0000256" key="5">
    <source>
        <dbReference type="ARBA" id="ARBA00022692"/>
    </source>
</evidence>
<organism evidence="9 10">
    <name type="scientific">Frischella perrara</name>
    <dbReference type="NCBI Taxonomy" id="1267021"/>
    <lineage>
        <taxon>Bacteria</taxon>
        <taxon>Pseudomonadati</taxon>
        <taxon>Pseudomonadota</taxon>
        <taxon>Gammaproteobacteria</taxon>
        <taxon>Orbales</taxon>
        <taxon>Orbaceae</taxon>
        <taxon>Frischella</taxon>
    </lineage>
</organism>
<evidence type="ECO:0000256" key="4">
    <source>
        <dbReference type="ARBA" id="ARBA00022475"/>
    </source>
</evidence>
<keyword evidence="3" id="KW-0813">Transport</keyword>
<keyword evidence="7 8" id="KW-0472">Membrane</keyword>
<protein>
    <submittedName>
        <fullName evidence="9">Branched-chain amino acid transporter AzlC</fullName>
    </submittedName>
</protein>
<feature type="transmembrane region" description="Helical" evidence="8">
    <location>
        <begin position="160"/>
        <end position="180"/>
    </location>
</feature>
<name>A0A318MVC7_FRIPE</name>
<dbReference type="RefSeq" id="WP_110443747.1">
    <property type="nucleotide sequence ID" value="NZ_CAMPDX010000009.1"/>
</dbReference>
<evidence type="ECO:0000256" key="3">
    <source>
        <dbReference type="ARBA" id="ARBA00022448"/>
    </source>
</evidence>
<dbReference type="EMBL" id="QGLM01000017">
    <property type="protein sequence ID" value="PXY94786.1"/>
    <property type="molecule type" value="Genomic_DNA"/>
</dbReference>
<dbReference type="AlphaFoldDB" id="A0A318MVC7"/>
<gene>
    <name evidence="9" type="ORF">DKK76_07250</name>
</gene>
<comment type="similarity">
    <text evidence="2">Belongs to the AzlC family.</text>
</comment>
<keyword evidence="4" id="KW-1003">Cell membrane</keyword>
<evidence type="ECO:0000256" key="2">
    <source>
        <dbReference type="ARBA" id="ARBA00010735"/>
    </source>
</evidence>
<dbReference type="InterPro" id="IPR011606">
    <property type="entry name" value="Brnchd-chn_aa_trnsp_permease"/>
</dbReference>
<feature type="transmembrane region" description="Helical" evidence="8">
    <location>
        <begin position="134"/>
        <end position="154"/>
    </location>
</feature>
<keyword evidence="5 8" id="KW-0812">Transmembrane</keyword>
<evidence type="ECO:0000256" key="8">
    <source>
        <dbReference type="SAM" id="Phobius"/>
    </source>
</evidence>
<feature type="transmembrane region" description="Helical" evidence="8">
    <location>
        <begin position="45"/>
        <end position="76"/>
    </location>
</feature>
<evidence type="ECO:0000313" key="10">
    <source>
        <dbReference type="Proteomes" id="UP000247838"/>
    </source>
</evidence>
<evidence type="ECO:0000256" key="1">
    <source>
        <dbReference type="ARBA" id="ARBA00004651"/>
    </source>
</evidence>
<comment type="subcellular location">
    <subcellularLocation>
        <location evidence="1">Cell membrane</location>
        <topology evidence="1">Multi-pass membrane protein</topology>
    </subcellularLocation>
</comment>
<dbReference type="Proteomes" id="UP000247838">
    <property type="component" value="Unassembled WGS sequence"/>
</dbReference>
<dbReference type="GO" id="GO:0005886">
    <property type="term" value="C:plasma membrane"/>
    <property type="evidence" value="ECO:0007669"/>
    <property type="project" value="UniProtKB-SubCell"/>
</dbReference>
<reference evidence="9 10" key="1">
    <citation type="submission" date="2018-05" db="EMBL/GenBank/DDBJ databases">
        <title>Reference genomes for bee gut microbiota database.</title>
        <authorList>
            <person name="Ellegaard K.M."/>
        </authorList>
    </citation>
    <scope>NUCLEOTIDE SEQUENCE [LARGE SCALE GENOMIC DNA]</scope>
    <source>
        <strain evidence="9 10">ESL0167</strain>
    </source>
</reference>
<evidence type="ECO:0000313" key="9">
    <source>
        <dbReference type="EMBL" id="PXY94786.1"/>
    </source>
</evidence>
<accession>A0A318MVC7</accession>
<dbReference type="PANTHER" id="PTHR34979:SF1">
    <property type="entry name" value="INNER MEMBRANE PROTEIN YGAZ"/>
    <property type="match status" value="1"/>
</dbReference>